<evidence type="ECO:0000313" key="4">
    <source>
        <dbReference type="Proteomes" id="UP000637074"/>
    </source>
</evidence>
<feature type="chain" id="PRO_5045394580" description="YbyB" evidence="2">
    <location>
        <begin position="20"/>
        <end position="88"/>
    </location>
</feature>
<evidence type="ECO:0000256" key="2">
    <source>
        <dbReference type="SAM" id="SignalP"/>
    </source>
</evidence>
<sequence length="88" mass="9901">MKRALSMSSLLAVGVGASAVWLSNKPNRIKAETFLRDLKRKVIPTVYEKSEQLPIEKGGNPHPHDIPDNKMVDEGSTYAVQFYNEKMQ</sequence>
<feature type="region of interest" description="Disordered" evidence="1">
    <location>
        <begin position="52"/>
        <end position="71"/>
    </location>
</feature>
<gene>
    <name evidence="3" type="ORF">AM1BK_23250</name>
</gene>
<comment type="caution">
    <text evidence="3">The sequence shown here is derived from an EMBL/GenBank/DDBJ whole genome shotgun (WGS) entry which is preliminary data.</text>
</comment>
<dbReference type="EMBL" id="BNDS01000008">
    <property type="protein sequence ID" value="GHH98782.1"/>
    <property type="molecule type" value="Genomic_DNA"/>
</dbReference>
<feature type="signal peptide" evidence="2">
    <location>
        <begin position="1"/>
        <end position="19"/>
    </location>
</feature>
<feature type="compositionally biased region" description="Basic and acidic residues" evidence="1">
    <location>
        <begin position="62"/>
        <end position="71"/>
    </location>
</feature>
<name>A0ABQ3N581_9BACI</name>
<protein>
    <recommendedName>
        <fullName evidence="5">YbyB</fullName>
    </recommendedName>
</protein>
<keyword evidence="4" id="KW-1185">Reference proteome</keyword>
<dbReference type="Proteomes" id="UP000637074">
    <property type="component" value="Unassembled WGS sequence"/>
</dbReference>
<reference evidence="3 4" key="1">
    <citation type="journal article" date="2022" name="Int. J. Syst. Evol. Microbiol.">
        <title>Neobacillus kokaensis sp. nov., isolated from soil.</title>
        <authorList>
            <person name="Yuki K."/>
            <person name="Matsubara H."/>
            <person name="Yamaguchi S."/>
        </authorList>
    </citation>
    <scope>NUCLEOTIDE SEQUENCE [LARGE SCALE GENOMIC DNA]</scope>
    <source>
        <strain evidence="3 4">LOB 377</strain>
    </source>
</reference>
<proteinExistence type="predicted"/>
<evidence type="ECO:0000313" key="3">
    <source>
        <dbReference type="EMBL" id="GHH98782.1"/>
    </source>
</evidence>
<evidence type="ECO:0000256" key="1">
    <source>
        <dbReference type="SAM" id="MobiDB-lite"/>
    </source>
</evidence>
<evidence type="ECO:0008006" key="5">
    <source>
        <dbReference type="Google" id="ProtNLM"/>
    </source>
</evidence>
<organism evidence="3 4">
    <name type="scientific">Neobacillus kokaensis</name>
    <dbReference type="NCBI Taxonomy" id="2759023"/>
    <lineage>
        <taxon>Bacteria</taxon>
        <taxon>Bacillati</taxon>
        <taxon>Bacillota</taxon>
        <taxon>Bacilli</taxon>
        <taxon>Bacillales</taxon>
        <taxon>Bacillaceae</taxon>
        <taxon>Neobacillus</taxon>
    </lineage>
</organism>
<accession>A0ABQ3N581</accession>
<keyword evidence="2" id="KW-0732">Signal</keyword>
<dbReference type="RefSeq" id="WP_191272933.1">
    <property type="nucleotide sequence ID" value="NZ_BNDS01000008.1"/>
</dbReference>